<feature type="compositionally biased region" description="Polar residues" evidence="2">
    <location>
        <begin position="21"/>
        <end position="30"/>
    </location>
</feature>
<keyword evidence="1" id="KW-0175">Coiled coil</keyword>
<dbReference type="Proteomes" id="UP001596328">
    <property type="component" value="Unassembled WGS sequence"/>
</dbReference>
<evidence type="ECO:0000259" key="3">
    <source>
        <dbReference type="Pfam" id="PF14257"/>
    </source>
</evidence>
<dbReference type="EMBL" id="JBHSWU010001172">
    <property type="protein sequence ID" value="MFC6726513.1"/>
    <property type="molecule type" value="Genomic_DNA"/>
</dbReference>
<dbReference type="Pfam" id="PF14257">
    <property type="entry name" value="DUF4349"/>
    <property type="match status" value="1"/>
</dbReference>
<feature type="domain" description="DUF4349" evidence="3">
    <location>
        <begin position="37"/>
        <end position="247"/>
    </location>
</feature>
<dbReference type="InterPro" id="IPR025645">
    <property type="entry name" value="DUF4349"/>
</dbReference>
<sequence length="252" mass="27490">GGAGPEVTATAGADRAAQTGEEASTSSSQFAASRIRIRLGTVNLRVDDYESSRGNLSDAAEAYGGFVSDSSEQVHERENETWTTGTLVVRVPKENFSGMMDDARAEGRVDSADTETKDVTEQVVDTRARLKSLRAERDRLRELYNSSNTTESVLKVQERLSEVQSEIERLQGRLRTLENQVAYSTITINLREEPPEVETVPRPQWYDTPVVTAFLDSVDGVVTTLRAAIVAVAYLAPYALAFGVPLIGAAFV</sequence>
<evidence type="ECO:0000256" key="1">
    <source>
        <dbReference type="SAM" id="Coils"/>
    </source>
</evidence>
<evidence type="ECO:0000256" key="2">
    <source>
        <dbReference type="SAM" id="MobiDB-lite"/>
    </source>
</evidence>
<feature type="non-terminal residue" evidence="4">
    <location>
        <position position="252"/>
    </location>
</feature>
<reference evidence="4 5" key="1">
    <citation type="journal article" date="2019" name="Int. J. Syst. Evol. Microbiol.">
        <title>The Global Catalogue of Microorganisms (GCM) 10K type strain sequencing project: providing services to taxonomists for standard genome sequencing and annotation.</title>
        <authorList>
            <consortium name="The Broad Institute Genomics Platform"/>
            <consortium name="The Broad Institute Genome Sequencing Center for Infectious Disease"/>
            <person name="Wu L."/>
            <person name="Ma J."/>
        </authorList>
    </citation>
    <scope>NUCLEOTIDE SEQUENCE [LARGE SCALE GENOMIC DNA]</scope>
    <source>
        <strain evidence="4 5">NBRC 111368</strain>
    </source>
</reference>
<keyword evidence="5" id="KW-1185">Reference proteome</keyword>
<feature type="region of interest" description="Disordered" evidence="2">
    <location>
        <begin position="1"/>
        <end position="30"/>
    </location>
</feature>
<accession>A0ABD5S5S2</accession>
<evidence type="ECO:0000313" key="5">
    <source>
        <dbReference type="Proteomes" id="UP001596328"/>
    </source>
</evidence>
<proteinExistence type="predicted"/>
<dbReference type="AlphaFoldDB" id="A0ABD5S5S2"/>
<protein>
    <submittedName>
        <fullName evidence="4">DUF4349 domain-containing protein</fullName>
    </submittedName>
</protein>
<name>A0ABD5S5S2_9EURY</name>
<feature type="non-terminal residue" evidence="4">
    <location>
        <position position="1"/>
    </location>
</feature>
<evidence type="ECO:0000313" key="4">
    <source>
        <dbReference type="EMBL" id="MFC6726513.1"/>
    </source>
</evidence>
<feature type="coiled-coil region" evidence="1">
    <location>
        <begin position="123"/>
        <end position="180"/>
    </location>
</feature>
<comment type="caution">
    <text evidence="4">The sequence shown here is derived from an EMBL/GenBank/DDBJ whole genome shotgun (WGS) entry which is preliminary data.</text>
</comment>
<organism evidence="4 5">
    <name type="scientific">Halobium palmae</name>
    <dbReference type="NCBI Taxonomy" id="1776492"/>
    <lineage>
        <taxon>Archaea</taxon>
        <taxon>Methanobacteriati</taxon>
        <taxon>Methanobacteriota</taxon>
        <taxon>Stenosarchaea group</taxon>
        <taxon>Halobacteria</taxon>
        <taxon>Halobacteriales</taxon>
        <taxon>Haloferacaceae</taxon>
        <taxon>Halobium</taxon>
    </lineage>
</organism>
<gene>
    <name evidence="4" type="ORF">ACFQE1_19525</name>
</gene>